<dbReference type="RefSeq" id="WP_080718873.1">
    <property type="nucleotide sequence ID" value="NZ_JANAKN010000074.1"/>
</dbReference>
<evidence type="ECO:0000313" key="3">
    <source>
        <dbReference type="Proteomes" id="UP001206018"/>
    </source>
</evidence>
<organism evidence="2 3">
    <name type="scientific">Pseudomonas savastanoi</name>
    <name type="common">Pseudomonas syringae pv. savastanoi</name>
    <dbReference type="NCBI Taxonomy" id="29438"/>
    <lineage>
        <taxon>Bacteria</taxon>
        <taxon>Pseudomonadati</taxon>
        <taxon>Pseudomonadota</taxon>
        <taxon>Gammaproteobacteria</taxon>
        <taxon>Pseudomonadales</taxon>
        <taxon>Pseudomonadaceae</taxon>
        <taxon>Pseudomonas</taxon>
    </lineage>
</organism>
<reference evidence="2" key="1">
    <citation type="submission" date="2022-07" db="EMBL/GenBank/DDBJ databases">
        <title>The diversity of lipopeptides in the P. syringae complex parallels phylogeny and sheds light on structural diversification during evolutionary history.</title>
        <authorList>
            <person name="Bricout A."/>
            <person name="Morris C.E."/>
            <person name="Chandeysson C."/>
            <person name="Duban M."/>
            <person name="Boistel C."/>
            <person name="Chataigne G."/>
            <person name="Lecouturier D."/>
            <person name="Jacques P."/>
            <person name="Leclere V."/>
            <person name="Rochex A."/>
        </authorList>
    </citation>
    <scope>NUCLEOTIDE SEQUENCE</scope>
    <source>
        <strain evidence="2">LYR0002</strain>
    </source>
</reference>
<evidence type="ECO:0000313" key="2">
    <source>
        <dbReference type="EMBL" id="MCQ3023462.1"/>
    </source>
</evidence>
<proteinExistence type="predicted"/>
<protein>
    <recommendedName>
        <fullName evidence="4">Inner membrane protein</fullName>
    </recommendedName>
</protein>
<dbReference type="AlphaFoldDB" id="A0AAW5J6V9"/>
<feature type="transmembrane region" description="Helical" evidence="1">
    <location>
        <begin position="12"/>
        <end position="32"/>
    </location>
</feature>
<evidence type="ECO:0000256" key="1">
    <source>
        <dbReference type="SAM" id="Phobius"/>
    </source>
</evidence>
<keyword evidence="1" id="KW-1133">Transmembrane helix</keyword>
<dbReference type="EMBL" id="JANAKN010000074">
    <property type="protein sequence ID" value="MCQ3023462.1"/>
    <property type="molecule type" value="Genomic_DNA"/>
</dbReference>
<name>A0AAW5J6V9_PSESS</name>
<gene>
    <name evidence="2" type="ORF">NLO85_23545</name>
</gene>
<dbReference type="Proteomes" id="UP001206018">
    <property type="component" value="Unassembled WGS sequence"/>
</dbReference>
<feature type="transmembrane region" description="Helical" evidence="1">
    <location>
        <begin position="98"/>
        <end position="123"/>
    </location>
</feature>
<sequence length="125" mass="13486">MNSTQIGIANGIVLLLLLFVCFSIAFIAHKYIDLIEGDLPGCSYVSDTRKVWGSAGLLGKVMRGGIIATIIMMPKIHAKRGLVDGGEVEGLPRYYKRLLVTPIAFGGILIFCLVALSIASHLIKQ</sequence>
<evidence type="ECO:0008006" key="4">
    <source>
        <dbReference type="Google" id="ProtNLM"/>
    </source>
</evidence>
<comment type="caution">
    <text evidence="2">The sequence shown here is derived from an EMBL/GenBank/DDBJ whole genome shotgun (WGS) entry which is preliminary data.</text>
</comment>
<keyword evidence="1" id="KW-0472">Membrane</keyword>
<accession>A0AAW5J6V9</accession>
<keyword evidence="1" id="KW-0812">Transmembrane</keyword>